<organism evidence="9 10">
    <name type="scientific">Eubacterium multiforme</name>
    <dbReference type="NCBI Taxonomy" id="83339"/>
    <lineage>
        <taxon>Bacteria</taxon>
        <taxon>Bacillati</taxon>
        <taxon>Bacillota</taxon>
        <taxon>Clostridia</taxon>
        <taxon>Eubacteriales</taxon>
        <taxon>Eubacteriaceae</taxon>
        <taxon>Eubacterium</taxon>
    </lineage>
</organism>
<evidence type="ECO:0000313" key="9">
    <source>
        <dbReference type="EMBL" id="MDQ0151064.1"/>
    </source>
</evidence>
<keyword evidence="10" id="KW-1185">Reference proteome</keyword>
<proteinExistence type="inferred from homology"/>
<dbReference type="PANTHER" id="PTHR30572">
    <property type="entry name" value="MEMBRANE COMPONENT OF TRANSPORTER-RELATED"/>
    <property type="match status" value="1"/>
</dbReference>
<gene>
    <name evidence="9" type="ORF">J2S18_003040</name>
</gene>
<dbReference type="InterPro" id="IPR003838">
    <property type="entry name" value="ABC3_permease_C"/>
</dbReference>
<protein>
    <submittedName>
        <fullName evidence="9">ABC-type antimicrobial peptide transport system permease subunit</fullName>
    </submittedName>
</protein>
<reference evidence="9 10" key="1">
    <citation type="submission" date="2023-07" db="EMBL/GenBank/DDBJ databases">
        <title>Genomic Encyclopedia of Type Strains, Phase IV (KMG-IV): sequencing the most valuable type-strain genomes for metagenomic binning, comparative biology and taxonomic classification.</title>
        <authorList>
            <person name="Goeker M."/>
        </authorList>
    </citation>
    <scope>NUCLEOTIDE SEQUENCE [LARGE SCALE GENOMIC DNA]</scope>
    <source>
        <strain evidence="9 10">DSM 20694</strain>
    </source>
</reference>
<evidence type="ECO:0000313" key="10">
    <source>
        <dbReference type="Proteomes" id="UP001228504"/>
    </source>
</evidence>
<dbReference type="Proteomes" id="UP001228504">
    <property type="component" value="Unassembled WGS sequence"/>
</dbReference>
<evidence type="ECO:0000256" key="5">
    <source>
        <dbReference type="ARBA" id="ARBA00023136"/>
    </source>
</evidence>
<keyword evidence="3 7" id="KW-0812">Transmembrane</keyword>
<keyword evidence="4 7" id="KW-1133">Transmembrane helix</keyword>
<accession>A0ABT9UXL7</accession>
<feature type="transmembrane region" description="Helical" evidence="7">
    <location>
        <begin position="323"/>
        <end position="343"/>
    </location>
</feature>
<evidence type="ECO:0000256" key="7">
    <source>
        <dbReference type="SAM" id="Phobius"/>
    </source>
</evidence>
<dbReference type="InterPro" id="IPR050250">
    <property type="entry name" value="Macrolide_Exporter_MacB"/>
</dbReference>
<name>A0ABT9UXL7_9FIRM</name>
<evidence type="ECO:0000256" key="1">
    <source>
        <dbReference type="ARBA" id="ARBA00004651"/>
    </source>
</evidence>
<comment type="subcellular location">
    <subcellularLocation>
        <location evidence="1">Cell membrane</location>
        <topology evidence="1">Multi-pass membrane protein</topology>
    </subcellularLocation>
</comment>
<comment type="similarity">
    <text evidence="6">Belongs to the ABC-4 integral membrane protein family.</text>
</comment>
<keyword evidence="5 7" id="KW-0472">Membrane</keyword>
<evidence type="ECO:0000256" key="2">
    <source>
        <dbReference type="ARBA" id="ARBA00022475"/>
    </source>
</evidence>
<evidence type="ECO:0000259" key="8">
    <source>
        <dbReference type="Pfam" id="PF02687"/>
    </source>
</evidence>
<evidence type="ECO:0000256" key="3">
    <source>
        <dbReference type="ARBA" id="ARBA00022692"/>
    </source>
</evidence>
<evidence type="ECO:0000256" key="6">
    <source>
        <dbReference type="ARBA" id="ARBA00038076"/>
    </source>
</evidence>
<sequence length="356" mass="40299">MIRKVLISLIISFLSINIGIGVANAAMEKTKSYYFGDPTKQTLITLNTSFGEKVIDSKVIYDSIAKVKDKNNIIVGPYRLDEESKGETETNIFFINDNSIIKKYIKQVETPDKNDLKENEIIVGNNIKVKNKKSYKIRGIEYSVAGIVDTNFKDNRVNNSIFMPSNDMKKVIKEPYVSKEPFYLEIIINGKNSDKIADEIIHNINSLKKDCKVKIAKKTFTEDYKESISPSAYIISGFSLIILTLTIINLILVSSFIIEENYKNFAIMKALGSNEKMIFQLIIKNIIKIIFVSVICGYIGAFIIAKILNYTLELGIYIGLDNLVYSIILGIISCLISIIKPYFKIKKLNLTKFLKG</sequence>
<feature type="transmembrane region" description="Helical" evidence="7">
    <location>
        <begin position="286"/>
        <end position="308"/>
    </location>
</feature>
<feature type="transmembrane region" description="Helical" evidence="7">
    <location>
        <begin position="233"/>
        <end position="258"/>
    </location>
</feature>
<dbReference type="PANTHER" id="PTHR30572:SF4">
    <property type="entry name" value="ABC TRANSPORTER PERMEASE YTRF"/>
    <property type="match status" value="1"/>
</dbReference>
<evidence type="ECO:0000256" key="4">
    <source>
        <dbReference type="ARBA" id="ARBA00022989"/>
    </source>
</evidence>
<keyword evidence="2" id="KW-1003">Cell membrane</keyword>
<dbReference type="Pfam" id="PF02687">
    <property type="entry name" value="FtsX"/>
    <property type="match status" value="1"/>
</dbReference>
<feature type="domain" description="ABC3 transporter permease C-terminal" evidence="8">
    <location>
        <begin position="238"/>
        <end position="349"/>
    </location>
</feature>
<comment type="caution">
    <text evidence="9">The sequence shown here is derived from an EMBL/GenBank/DDBJ whole genome shotgun (WGS) entry which is preliminary data.</text>
</comment>
<dbReference type="EMBL" id="JAUSUF010000017">
    <property type="protein sequence ID" value="MDQ0151064.1"/>
    <property type="molecule type" value="Genomic_DNA"/>
</dbReference>